<gene>
    <name evidence="4" type="primary">dltC</name>
    <name evidence="4" type="ORF">JDO7802_02594</name>
</gene>
<evidence type="ECO:0000256" key="2">
    <source>
        <dbReference type="ARBA" id="ARBA00022553"/>
    </source>
</evidence>
<dbReference type="Pfam" id="PF00550">
    <property type="entry name" value="PP-binding"/>
    <property type="match status" value="1"/>
</dbReference>
<dbReference type="Proteomes" id="UP000049222">
    <property type="component" value="Unassembled WGS sequence"/>
</dbReference>
<dbReference type="RefSeq" id="WP_055086190.1">
    <property type="nucleotide sequence ID" value="NZ_CXSU01000012.1"/>
</dbReference>
<dbReference type="InterPro" id="IPR009081">
    <property type="entry name" value="PP-bd_ACP"/>
</dbReference>
<keyword evidence="2" id="KW-0597">Phosphoprotein</keyword>
<accession>A0A0M6YL65</accession>
<dbReference type="SUPFAM" id="SSF47336">
    <property type="entry name" value="ACP-like"/>
    <property type="match status" value="1"/>
</dbReference>
<keyword evidence="4" id="KW-0436">Ligase</keyword>
<evidence type="ECO:0000313" key="5">
    <source>
        <dbReference type="Proteomes" id="UP000049222"/>
    </source>
</evidence>
<evidence type="ECO:0000313" key="4">
    <source>
        <dbReference type="EMBL" id="CTQ50569.1"/>
    </source>
</evidence>
<feature type="domain" description="Carrier" evidence="3">
    <location>
        <begin position="3"/>
        <end position="83"/>
    </location>
</feature>
<dbReference type="PROSITE" id="PS00012">
    <property type="entry name" value="PHOSPHOPANTETHEINE"/>
    <property type="match status" value="1"/>
</dbReference>
<dbReference type="OrthoDB" id="9806381at2"/>
<dbReference type="Gene3D" id="1.10.1200.10">
    <property type="entry name" value="ACP-like"/>
    <property type="match status" value="1"/>
</dbReference>
<name>A0A0M6YL65_9RHOB</name>
<reference evidence="4 5" key="1">
    <citation type="submission" date="2015-07" db="EMBL/GenBank/DDBJ databases">
        <authorList>
            <person name="Noorani M."/>
        </authorList>
    </citation>
    <scope>NUCLEOTIDE SEQUENCE [LARGE SCALE GENOMIC DNA]</scope>
    <source>
        <strain evidence="4 5">CECT 7802</strain>
    </source>
</reference>
<proteinExistence type="predicted"/>
<dbReference type="InterPro" id="IPR006162">
    <property type="entry name" value="Ppantetheine_attach_site"/>
</dbReference>
<dbReference type="PROSITE" id="PS50075">
    <property type="entry name" value="CARRIER"/>
    <property type="match status" value="1"/>
</dbReference>
<dbReference type="EC" id="6.1.1.13" evidence="4"/>
<keyword evidence="5" id="KW-1185">Reference proteome</keyword>
<dbReference type="InterPro" id="IPR036736">
    <property type="entry name" value="ACP-like_sf"/>
</dbReference>
<dbReference type="STRING" id="420998.JDO7802_02594"/>
<keyword evidence="1" id="KW-0596">Phosphopantetheine</keyword>
<sequence length="88" mass="9431">MTADIRTRIHEIVAEQAMIDVADVTDASVPADLGVDSMGLVEAIFAIEEAFDIHVPFNANAPDARNFDYSTVGSIVAAVERLVAEQRG</sequence>
<organism evidence="4 5">
    <name type="scientific">Jannaschia donghaensis</name>
    <dbReference type="NCBI Taxonomy" id="420998"/>
    <lineage>
        <taxon>Bacteria</taxon>
        <taxon>Pseudomonadati</taxon>
        <taxon>Pseudomonadota</taxon>
        <taxon>Alphaproteobacteria</taxon>
        <taxon>Rhodobacterales</taxon>
        <taxon>Roseobacteraceae</taxon>
        <taxon>Jannaschia</taxon>
    </lineage>
</organism>
<evidence type="ECO:0000259" key="3">
    <source>
        <dbReference type="PROSITE" id="PS50075"/>
    </source>
</evidence>
<protein>
    <submittedName>
        <fullName evidence="4">D-alanine--poly(Phosphoribitol) ligase subunit 2</fullName>
        <ecNumber evidence="4">6.1.1.13</ecNumber>
    </submittedName>
</protein>
<dbReference type="EMBL" id="CXSU01000012">
    <property type="protein sequence ID" value="CTQ50569.1"/>
    <property type="molecule type" value="Genomic_DNA"/>
</dbReference>
<dbReference type="AlphaFoldDB" id="A0A0M6YL65"/>
<dbReference type="GO" id="GO:0016874">
    <property type="term" value="F:ligase activity"/>
    <property type="evidence" value="ECO:0007669"/>
    <property type="project" value="UniProtKB-KW"/>
</dbReference>
<evidence type="ECO:0000256" key="1">
    <source>
        <dbReference type="ARBA" id="ARBA00022450"/>
    </source>
</evidence>